<evidence type="ECO:0000256" key="10">
    <source>
        <dbReference type="PIRSR" id="PIRSR000112-2"/>
    </source>
</evidence>
<gene>
    <name evidence="13" type="primary">gldA_1</name>
    <name evidence="13" type="ORF">ATOP_01620</name>
</gene>
<dbReference type="GO" id="GO:0005829">
    <property type="term" value="C:cytosol"/>
    <property type="evidence" value="ECO:0007669"/>
    <property type="project" value="TreeGrafter"/>
</dbReference>
<feature type="binding site" evidence="11">
    <location>
        <position position="127"/>
    </location>
    <ligand>
        <name>NAD(+)</name>
        <dbReference type="ChEBI" id="CHEBI:57540"/>
    </ligand>
</feature>
<feature type="binding site" evidence="11">
    <location>
        <position position="131"/>
    </location>
    <ligand>
        <name>NAD(+)</name>
        <dbReference type="ChEBI" id="CHEBI:57540"/>
    </ligand>
</feature>
<evidence type="ECO:0000256" key="9">
    <source>
        <dbReference type="PIRSR" id="PIRSR000112-1"/>
    </source>
</evidence>
<comment type="cofactor">
    <cofactor evidence="9">
        <name>Zn(2+)</name>
        <dbReference type="ChEBI" id="CHEBI:29105"/>
    </cofactor>
    <text evidence="9">Binds 1 zinc ion per subunit.</text>
</comment>
<dbReference type="InterPro" id="IPR001670">
    <property type="entry name" value="ADH_Fe/GldA"/>
</dbReference>
<dbReference type="CDD" id="cd08170">
    <property type="entry name" value="GlyDH"/>
    <property type="match status" value="1"/>
</dbReference>
<name>A0AAV5AYW6_9ACTN</name>
<comment type="caution">
    <text evidence="13">The sequence shown here is derived from an EMBL/GenBank/DDBJ whole genome shotgun (WGS) entry which is preliminary data.</text>
</comment>
<dbReference type="PANTHER" id="PTHR43616:SF5">
    <property type="entry name" value="GLYCEROL DEHYDROGENASE 1"/>
    <property type="match status" value="1"/>
</dbReference>
<dbReference type="InterPro" id="IPR016205">
    <property type="entry name" value="Glycerol_DH"/>
</dbReference>
<dbReference type="EC" id="1.1.1.6" evidence="6"/>
<evidence type="ECO:0000313" key="13">
    <source>
        <dbReference type="EMBL" id="GJM54507.1"/>
    </source>
</evidence>
<dbReference type="Pfam" id="PF00465">
    <property type="entry name" value="Fe-ADH"/>
    <property type="match status" value="1"/>
</dbReference>
<organism evidence="13 14">
    <name type="scientific">Granulimonas faecalis</name>
    <dbReference type="NCBI Taxonomy" id="2894155"/>
    <lineage>
        <taxon>Bacteria</taxon>
        <taxon>Bacillati</taxon>
        <taxon>Actinomycetota</taxon>
        <taxon>Coriobacteriia</taxon>
        <taxon>Coriobacteriales</taxon>
        <taxon>Kribbibacteriaceae</taxon>
        <taxon>Granulimonas</taxon>
    </lineage>
</organism>
<keyword evidence="3" id="KW-0560">Oxidoreductase</keyword>
<evidence type="ECO:0000256" key="11">
    <source>
        <dbReference type="PIRSR" id="PIRSR000112-3"/>
    </source>
</evidence>
<evidence type="ECO:0000256" key="3">
    <source>
        <dbReference type="ARBA" id="ARBA00023002"/>
    </source>
</evidence>
<evidence type="ECO:0000256" key="2">
    <source>
        <dbReference type="ARBA" id="ARBA00022723"/>
    </source>
</evidence>
<dbReference type="Gene3D" id="1.20.1090.10">
    <property type="entry name" value="Dehydroquinate synthase-like - alpha domain"/>
    <property type="match status" value="1"/>
</dbReference>
<feature type="binding site" evidence="10">
    <location>
        <position position="121"/>
    </location>
    <ligand>
        <name>glycerol</name>
        <dbReference type="ChEBI" id="CHEBI:17754"/>
    </ligand>
</feature>
<keyword evidence="4 11" id="KW-0520">NAD</keyword>
<protein>
    <recommendedName>
        <fullName evidence="7">Glycerol dehydrogenase</fullName>
        <ecNumber evidence="6">1.1.1.6</ecNumber>
    </recommendedName>
</protein>
<comment type="similarity">
    <text evidence="1">Belongs to the iron-containing alcohol dehydrogenase family.</text>
</comment>
<dbReference type="EMBL" id="BQKC01000001">
    <property type="protein sequence ID" value="GJM54507.1"/>
    <property type="molecule type" value="Genomic_DNA"/>
</dbReference>
<dbReference type="Gene3D" id="3.40.50.1970">
    <property type="match status" value="1"/>
</dbReference>
<evidence type="ECO:0000259" key="12">
    <source>
        <dbReference type="Pfam" id="PF00465"/>
    </source>
</evidence>
<dbReference type="PIRSF" id="PIRSF000112">
    <property type="entry name" value="Glycerol_dehydrogenase"/>
    <property type="match status" value="1"/>
</dbReference>
<dbReference type="PROSITE" id="PS00913">
    <property type="entry name" value="ADH_IRON_1"/>
    <property type="match status" value="1"/>
</dbReference>
<evidence type="ECO:0000256" key="8">
    <source>
        <dbReference type="ARBA" id="ARBA00049006"/>
    </source>
</evidence>
<keyword evidence="9" id="KW-0862">Zinc</keyword>
<dbReference type="AlphaFoldDB" id="A0AAV5AYW6"/>
<keyword evidence="14" id="KW-1185">Reference proteome</keyword>
<dbReference type="PANTHER" id="PTHR43616">
    <property type="entry name" value="GLYCEROL DEHYDROGENASE"/>
    <property type="match status" value="1"/>
</dbReference>
<feature type="binding site" evidence="11">
    <location>
        <begin position="94"/>
        <end position="98"/>
    </location>
    <ligand>
        <name>NAD(+)</name>
        <dbReference type="ChEBI" id="CHEBI:57540"/>
    </ligand>
</feature>
<dbReference type="Proteomes" id="UP001055025">
    <property type="component" value="Unassembled WGS sequence"/>
</dbReference>
<evidence type="ECO:0000256" key="4">
    <source>
        <dbReference type="ARBA" id="ARBA00023027"/>
    </source>
</evidence>
<dbReference type="GO" id="GO:0008888">
    <property type="term" value="F:glycerol dehydrogenase (NAD+) activity"/>
    <property type="evidence" value="ECO:0007669"/>
    <property type="project" value="UniProtKB-EC"/>
</dbReference>
<feature type="binding site" evidence="11">
    <location>
        <begin position="116"/>
        <end position="119"/>
    </location>
    <ligand>
        <name>NAD(+)</name>
        <dbReference type="ChEBI" id="CHEBI:57540"/>
    </ligand>
</feature>
<keyword evidence="2 9" id="KW-0479">Metal-binding</keyword>
<evidence type="ECO:0000313" key="14">
    <source>
        <dbReference type="Proteomes" id="UP001055025"/>
    </source>
</evidence>
<feature type="domain" description="Alcohol dehydrogenase iron-type/glycerol dehydrogenase GldA" evidence="12">
    <location>
        <begin position="8"/>
        <end position="154"/>
    </location>
</feature>
<reference evidence="13" key="1">
    <citation type="journal article" date="2022" name="Int. J. Syst. Evol. Microbiol.">
        <title>Granulimonas faecalis gen. nov., sp. nov., and Leptogranulimonas caecicola gen. nov., sp. nov., novel lactate-producing Atopobiaceae bacteria isolated from mouse intestines, and an emended description of the family Atopobiaceae.</title>
        <authorList>
            <person name="Morinaga K."/>
            <person name="Kusada H."/>
            <person name="Sakamoto S."/>
            <person name="Murakami T."/>
            <person name="Toyoda A."/>
            <person name="Mori H."/>
            <person name="Meng X.Y."/>
            <person name="Takashino M."/>
            <person name="Murotomi K."/>
            <person name="Tamaki H."/>
        </authorList>
    </citation>
    <scope>NUCLEOTIDE SEQUENCE</scope>
    <source>
        <strain evidence="13">OPF53</strain>
    </source>
</reference>
<dbReference type="GO" id="GO:0046872">
    <property type="term" value="F:metal ion binding"/>
    <property type="evidence" value="ECO:0007669"/>
    <property type="project" value="UniProtKB-KW"/>
</dbReference>
<evidence type="ECO:0000256" key="6">
    <source>
        <dbReference type="ARBA" id="ARBA00039147"/>
    </source>
</evidence>
<feature type="binding site" evidence="11">
    <location>
        <position position="125"/>
    </location>
    <ligand>
        <name>NAD(+)</name>
        <dbReference type="ChEBI" id="CHEBI:57540"/>
    </ligand>
</feature>
<evidence type="ECO:0000256" key="1">
    <source>
        <dbReference type="ARBA" id="ARBA00007358"/>
    </source>
</evidence>
<accession>A0AAV5AYW6</accession>
<evidence type="ECO:0000256" key="7">
    <source>
        <dbReference type="ARBA" id="ARBA00040132"/>
    </source>
</evidence>
<sequence>MAKIYNSPSKYIQGPDELANLGTYVTPLGSKALVICSPSGKRRVGDKIAGGFETADATVVFEDFNGECSKGEVERIRGVVAGQGCDVVVGVGGGKVLDTAKAVAFYEGAPVVICPTIASSDAPCSALSVLYTDDGAFDEYLFLPSNPNIVLMDTTVIAASPVRLTVSGMGDALATWFEAKACVDADAGTCAGGKSTMAALALAELCYRTLMADGVKAKVALEAGAATKAVEHIVEANTLLSGIGFESCGLACAHAVHNGLTQLPETHGMYHGEKVAFGTLVQLVLEDAPSEQLDEVIGFCCEVGLPVTLAQIGVTDVTPEKVRAVAEAACAPGDTMGNMPFEVTVDMVESAILGADALGRYALGEDCCE</sequence>
<feature type="binding site" evidence="9">
    <location>
        <position position="254"/>
    </location>
    <ligand>
        <name>glycerol</name>
        <dbReference type="ChEBI" id="CHEBI:17754"/>
    </ligand>
</feature>
<feature type="binding site" evidence="9">
    <location>
        <position position="171"/>
    </location>
    <ligand>
        <name>glycerol</name>
        <dbReference type="ChEBI" id="CHEBI:17754"/>
    </ligand>
</feature>
<comment type="pathway">
    <text evidence="5">Polyol metabolism; glycerol fermentation; glycerone phosphate from glycerol (oxidative route): step 1/2.</text>
</comment>
<dbReference type="RefSeq" id="WP_251164228.1">
    <property type="nucleotide sequence ID" value="NZ_BQKC01000001.1"/>
</dbReference>
<dbReference type="SUPFAM" id="SSF56796">
    <property type="entry name" value="Dehydroquinate synthase-like"/>
    <property type="match status" value="1"/>
</dbReference>
<dbReference type="NCBIfam" id="NF006941">
    <property type="entry name" value="PRK09423.1"/>
    <property type="match status" value="1"/>
</dbReference>
<feature type="binding site" evidence="9">
    <location>
        <position position="271"/>
    </location>
    <ligand>
        <name>glycerol</name>
        <dbReference type="ChEBI" id="CHEBI:17754"/>
    </ligand>
</feature>
<evidence type="ECO:0000256" key="5">
    <source>
        <dbReference type="ARBA" id="ARBA00037918"/>
    </source>
</evidence>
<comment type="catalytic activity">
    <reaction evidence="8">
        <text>glycerol + NAD(+) = dihydroxyacetone + NADH + H(+)</text>
        <dbReference type="Rhea" id="RHEA:13769"/>
        <dbReference type="ChEBI" id="CHEBI:15378"/>
        <dbReference type="ChEBI" id="CHEBI:16016"/>
        <dbReference type="ChEBI" id="CHEBI:17754"/>
        <dbReference type="ChEBI" id="CHEBI:57540"/>
        <dbReference type="ChEBI" id="CHEBI:57945"/>
        <dbReference type="EC" id="1.1.1.6"/>
    </reaction>
</comment>
<dbReference type="InterPro" id="IPR018211">
    <property type="entry name" value="ADH_Fe_CS"/>
</dbReference>
<proteinExistence type="inferred from homology"/>